<dbReference type="GO" id="GO:0003824">
    <property type="term" value="F:catalytic activity"/>
    <property type="evidence" value="ECO:0007669"/>
    <property type="project" value="InterPro"/>
</dbReference>
<dbReference type="SUPFAM" id="SSF48150">
    <property type="entry name" value="DNA-glycosylase"/>
    <property type="match status" value="1"/>
</dbReference>
<gene>
    <name evidence="1" type="ORF">GCM10007147_42880</name>
</gene>
<name>A0A918XK48_9ACTN</name>
<proteinExistence type="predicted"/>
<dbReference type="GO" id="GO:0006281">
    <property type="term" value="P:DNA repair"/>
    <property type="evidence" value="ECO:0007669"/>
    <property type="project" value="InterPro"/>
</dbReference>
<dbReference type="InterPro" id="IPR011257">
    <property type="entry name" value="DNA_glycosylase"/>
</dbReference>
<dbReference type="EMBL" id="BMXL01000036">
    <property type="protein sequence ID" value="GHD35969.1"/>
    <property type="molecule type" value="Genomic_DNA"/>
</dbReference>
<sequence length="213" mass="23019">MTKQTDIARAVVEEAGTTLAAEAGIRMGDKPAALWQLLVLVNLVSARISARIAMDAAHELNRAGGTTPDGMARLSWQERVDALGRGHYVRYDESTATRLGQCAELAQEECKGDLRRLAGDHERTRLMSGLQRFPGVGPTGAAIFCREVQAVWPWLRPFTDKLTRTGAERLGLPGEENDLGGLVEGDDMAALAAGLTRVARDGDLVTRIRDRAG</sequence>
<reference evidence="1 2" key="1">
    <citation type="journal article" date="2014" name="Int. J. Syst. Evol. Microbiol.">
        <title>Complete genome sequence of Corynebacterium casei LMG S-19264T (=DSM 44701T), isolated from a smear-ripened cheese.</title>
        <authorList>
            <consortium name="US DOE Joint Genome Institute (JGI-PGF)"/>
            <person name="Walter F."/>
            <person name="Albersmeier A."/>
            <person name="Kalinowski J."/>
            <person name="Ruckert C."/>
        </authorList>
    </citation>
    <scope>NUCLEOTIDE SEQUENCE [LARGE SCALE GENOMIC DNA]</scope>
    <source>
        <strain evidence="1 2">KCTC 19473</strain>
    </source>
</reference>
<keyword evidence="2" id="KW-1185">Reference proteome</keyword>
<protein>
    <recommendedName>
        <fullName evidence="3">Endonuclease</fullName>
    </recommendedName>
</protein>
<dbReference type="AlphaFoldDB" id="A0A918XK48"/>
<accession>A0A918XK48</accession>
<dbReference type="RefSeq" id="WP_017577073.1">
    <property type="nucleotide sequence ID" value="NZ_BMXL01000036.1"/>
</dbReference>
<comment type="caution">
    <text evidence="1">The sequence shown here is derived from an EMBL/GenBank/DDBJ whole genome shotgun (WGS) entry which is preliminary data.</text>
</comment>
<evidence type="ECO:0008006" key="3">
    <source>
        <dbReference type="Google" id="ProtNLM"/>
    </source>
</evidence>
<evidence type="ECO:0000313" key="2">
    <source>
        <dbReference type="Proteomes" id="UP000654947"/>
    </source>
</evidence>
<evidence type="ECO:0000313" key="1">
    <source>
        <dbReference type="EMBL" id="GHD35969.1"/>
    </source>
</evidence>
<dbReference type="Gene3D" id="1.10.340.30">
    <property type="entry name" value="Hypothetical protein, domain 2"/>
    <property type="match status" value="1"/>
</dbReference>
<dbReference type="Proteomes" id="UP000654947">
    <property type="component" value="Unassembled WGS sequence"/>
</dbReference>
<organism evidence="1 2">
    <name type="scientific">Nocardiopsis kunsanensis</name>
    <dbReference type="NCBI Taxonomy" id="141693"/>
    <lineage>
        <taxon>Bacteria</taxon>
        <taxon>Bacillati</taxon>
        <taxon>Actinomycetota</taxon>
        <taxon>Actinomycetes</taxon>
        <taxon>Streptosporangiales</taxon>
        <taxon>Nocardiopsidaceae</taxon>
        <taxon>Nocardiopsis</taxon>
    </lineage>
</organism>